<evidence type="ECO:0000313" key="3">
    <source>
        <dbReference type="WBParaSite" id="scaffold6209_cov194.g10581"/>
    </source>
</evidence>
<feature type="compositionally biased region" description="Basic and acidic residues" evidence="1">
    <location>
        <begin position="165"/>
        <end position="184"/>
    </location>
</feature>
<feature type="region of interest" description="Disordered" evidence="1">
    <location>
        <begin position="52"/>
        <end position="108"/>
    </location>
</feature>
<evidence type="ECO:0000313" key="2">
    <source>
        <dbReference type="Proteomes" id="UP000887561"/>
    </source>
</evidence>
<feature type="compositionally biased region" description="Basic and acidic residues" evidence="1">
    <location>
        <begin position="69"/>
        <end position="83"/>
    </location>
</feature>
<proteinExistence type="predicted"/>
<reference evidence="3" key="1">
    <citation type="submission" date="2022-11" db="UniProtKB">
        <authorList>
            <consortium name="WormBaseParasite"/>
        </authorList>
    </citation>
    <scope>IDENTIFICATION</scope>
</reference>
<organism evidence="2 3">
    <name type="scientific">Meloidogyne javanica</name>
    <name type="common">Root-knot nematode worm</name>
    <dbReference type="NCBI Taxonomy" id="6303"/>
    <lineage>
        <taxon>Eukaryota</taxon>
        <taxon>Metazoa</taxon>
        <taxon>Ecdysozoa</taxon>
        <taxon>Nematoda</taxon>
        <taxon>Chromadorea</taxon>
        <taxon>Rhabditida</taxon>
        <taxon>Tylenchina</taxon>
        <taxon>Tylenchomorpha</taxon>
        <taxon>Tylenchoidea</taxon>
        <taxon>Meloidogynidae</taxon>
        <taxon>Meloidogyninae</taxon>
        <taxon>Meloidogyne</taxon>
        <taxon>Meloidogyne incognita group</taxon>
    </lineage>
</organism>
<feature type="compositionally biased region" description="Basic and acidic residues" evidence="1">
    <location>
        <begin position="195"/>
        <end position="205"/>
    </location>
</feature>
<keyword evidence="2" id="KW-1185">Reference proteome</keyword>
<accession>A0A915N171</accession>
<feature type="compositionally biased region" description="Basic and acidic residues" evidence="1">
    <location>
        <begin position="98"/>
        <end position="108"/>
    </location>
</feature>
<dbReference type="AlphaFoldDB" id="A0A915N171"/>
<protein>
    <submittedName>
        <fullName evidence="3">Uncharacterized protein</fullName>
    </submittedName>
</protein>
<dbReference type="WBParaSite" id="scaffold6209_cov194.g10581">
    <property type="protein sequence ID" value="scaffold6209_cov194.g10581"/>
    <property type="gene ID" value="scaffold6209_cov194.g10581"/>
</dbReference>
<feature type="compositionally biased region" description="Basic and acidic residues" evidence="1">
    <location>
        <begin position="142"/>
        <end position="155"/>
    </location>
</feature>
<feature type="compositionally biased region" description="Basic and acidic residues" evidence="1">
    <location>
        <begin position="218"/>
        <end position="229"/>
    </location>
</feature>
<name>A0A915N171_MELJA</name>
<sequence length="257" mass="29468">MIDESKGDFINLLSENEKIAEEKLKEYIGEAKAFDVKGKGKNVVMTSLKINENEPEPQEENLPSGHFNQNHDDQIKGKGKEPIMVESDEETEYTNPKINEKHDDTKPDKEYLEIIEPSEIKNLDDHFVEEKGKNIVTAPLEINKDEQEQHKEEFHSGLNNQKQNDQSKGKGKIIEKSEAKEKGKNAAVAPLIIRQNEHEPHKGVPSEHSNQNQNNQSKGKDKIIEKSEVPKTFEEIMEDIRKAFEIKHSNEYLGMFI</sequence>
<dbReference type="Proteomes" id="UP000887561">
    <property type="component" value="Unplaced"/>
</dbReference>
<feature type="region of interest" description="Disordered" evidence="1">
    <location>
        <begin position="138"/>
        <end position="229"/>
    </location>
</feature>
<evidence type="ECO:0000256" key="1">
    <source>
        <dbReference type="SAM" id="MobiDB-lite"/>
    </source>
</evidence>